<evidence type="ECO:0000259" key="3">
    <source>
        <dbReference type="Pfam" id="PF12936"/>
    </source>
</evidence>
<dbReference type="PANTHER" id="PTHR14490">
    <property type="entry name" value="ZINC FINGER, ZZ TYPE"/>
    <property type="match status" value="1"/>
</dbReference>
<gene>
    <name evidence="4" type="ORF">PRZ48_002510</name>
</gene>
<feature type="region of interest" description="Disordered" evidence="2">
    <location>
        <begin position="546"/>
        <end position="625"/>
    </location>
</feature>
<feature type="compositionally biased region" description="Basic residues" evidence="2">
    <location>
        <begin position="552"/>
        <end position="566"/>
    </location>
</feature>
<feature type="compositionally biased region" description="Basic and acidic residues" evidence="2">
    <location>
        <begin position="464"/>
        <end position="475"/>
    </location>
</feature>
<proteinExistence type="inferred from homology"/>
<dbReference type="PANTHER" id="PTHR14490:SF5">
    <property type="entry name" value="PROTEIN KRI1 HOMOLOG"/>
    <property type="match status" value="1"/>
</dbReference>
<feature type="compositionally biased region" description="Acidic residues" evidence="2">
    <location>
        <begin position="434"/>
        <end position="453"/>
    </location>
</feature>
<evidence type="ECO:0000256" key="1">
    <source>
        <dbReference type="ARBA" id="ARBA00007473"/>
    </source>
</evidence>
<feature type="region of interest" description="Disordered" evidence="2">
    <location>
        <begin position="380"/>
        <end position="481"/>
    </location>
</feature>
<dbReference type="Pfam" id="PF12936">
    <property type="entry name" value="Kri1_C"/>
    <property type="match status" value="1"/>
</dbReference>
<comment type="caution">
    <text evidence="4">The sequence shown here is derived from an EMBL/GenBank/DDBJ whole genome shotgun (WGS) entry which is preliminary data.</text>
</comment>
<feature type="region of interest" description="Disordered" evidence="2">
    <location>
        <begin position="1"/>
        <end position="23"/>
    </location>
</feature>
<feature type="region of interest" description="Disordered" evidence="2">
    <location>
        <begin position="144"/>
        <end position="222"/>
    </location>
</feature>
<protein>
    <recommendedName>
        <fullName evidence="3">Kri1-like C-terminal domain-containing protein</fullName>
    </recommendedName>
</protein>
<dbReference type="EMBL" id="JAXOVC010000001">
    <property type="protein sequence ID" value="KAK4508771.1"/>
    <property type="molecule type" value="Genomic_DNA"/>
</dbReference>
<evidence type="ECO:0000256" key="2">
    <source>
        <dbReference type="SAM" id="MobiDB-lite"/>
    </source>
</evidence>
<dbReference type="Proteomes" id="UP001305779">
    <property type="component" value="Unassembled WGS sequence"/>
</dbReference>
<name>A0ABR0F4A0_ZASCE</name>
<dbReference type="InterPro" id="IPR024626">
    <property type="entry name" value="Kri1-like_C"/>
</dbReference>
<dbReference type="Pfam" id="PF05178">
    <property type="entry name" value="Kri1"/>
    <property type="match status" value="1"/>
</dbReference>
<feature type="region of interest" description="Disordered" evidence="2">
    <location>
        <begin position="245"/>
        <end position="324"/>
    </location>
</feature>
<feature type="compositionally biased region" description="Basic and acidic residues" evidence="2">
    <location>
        <begin position="212"/>
        <end position="222"/>
    </location>
</feature>
<feature type="compositionally biased region" description="Acidic residues" evidence="2">
    <location>
        <begin position="63"/>
        <end position="88"/>
    </location>
</feature>
<feature type="compositionally biased region" description="Basic and acidic residues" evidence="2">
    <location>
        <begin position="567"/>
        <end position="577"/>
    </location>
</feature>
<feature type="region of interest" description="Disordered" evidence="2">
    <location>
        <begin position="36"/>
        <end position="88"/>
    </location>
</feature>
<evidence type="ECO:0000313" key="5">
    <source>
        <dbReference type="Proteomes" id="UP001305779"/>
    </source>
</evidence>
<evidence type="ECO:0000313" key="4">
    <source>
        <dbReference type="EMBL" id="KAK4508771.1"/>
    </source>
</evidence>
<keyword evidence="5" id="KW-1185">Reference proteome</keyword>
<accession>A0ABR0F4A0</accession>
<feature type="domain" description="Kri1-like C-terminal" evidence="3">
    <location>
        <begin position="483"/>
        <end position="571"/>
    </location>
</feature>
<feature type="compositionally biased region" description="Acidic residues" evidence="2">
    <location>
        <begin position="412"/>
        <end position="426"/>
    </location>
</feature>
<sequence length="625" mass="71806">MARPAKRTKLLDDGSDSDNEAGVKLNINEEYAKRFEHNKKREEKHQLEEKYKNEFKRKRVGSDEESEGDSEDDESEDDDAQLATEDVDDEIMATLQAIRTKDPKVYDANVKFFKEFDPEQTGGADVKKEKPMYLQDYHRENLLAGRTGAEEEDERPQTYAEEQEQLKRELVGSMHAAGQEESEEDDFMVAKRKPKHEDLPAPKAPKPKKKKITDDDIKTADKDPETYLSNFMAARAWLPGEGSRWEAFESDDSDDDKRADEFEEAYNMRFEDPNTANEKLQSFARDVGKYGVRRDEKTGRAKAREREKERKEAEKQEREEDKARLRKLKIEDAEEKVKRIKEAAGLRGQEALNLDEWRDVIEGDFDDEKWEAEMKRRFGEQYYADEDVEMGSGDEGAEGKKKHKPKKPKWDDDIDIGDLVSDFEDDEKAKITLTDDEDAEEGGVPLVDEDDDDTSSKKKKKNKKDREKEKADAKRTARKERMKIEEMVDAALPLHEAAASSSSGSVGFRYRDTSPTAFGLSARDILFADDSALNQYAGLKKMAAFRDEEKKRKDKKRYSKKQRLKQWRKETFGKPDEPAGGFEKILGYEEQQPAADSNVKEGSRKKKRSKGKKSKSEDAGEAVDA</sequence>
<dbReference type="InterPro" id="IPR018034">
    <property type="entry name" value="Kri1"/>
</dbReference>
<comment type="similarity">
    <text evidence="1">Belongs to the KRI1 family.</text>
</comment>
<feature type="compositionally biased region" description="Basic and acidic residues" evidence="2">
    <location>
        <begin position="286"/>
        <end position="324"/>
    </location>
</feature>
<reference evidence="4 5" key="1">
    <citation type="journal article" date="2023" name="G3 (Bethesda)">
        <title>A chromosome-level genome assembly of Zasmidium syzygii isolated from banana leaves.</title>
        <authorList>
            <person name="van Westerhoven A.C."/>
            <person name="Mehrabi R."/>
            <person name="Talebi R."/>
            <person name="Steentjes M.B.F."/>
            <person name="Corcolon B."/>
            <person name="Chong P.A."/>
            <person name="Kema G.H.J."/>
            <person name="Seidl M.F."/>
        </authorList>
    </citation>
    <scope>NUCLEOTIDE SEQUENCE [LARGE SCALE GENOMIC DNA]</scope>
    <source>
        <strain evidence="4 5">P124</strain>
    </source>
</reference>
<feature type="compositionally biased region" description="Basic and acidic residues" evidence="2">
    <location>
        <begin position="36"/>
        <end position="54"/>
    </location>
</feature>
<feature type="compositionally biased region" description="Basic residues" evidence="2">
    <location>
        <begin position="603"/>
        <end position="613"/>
    </location>
</feature>
<organism evidence="4 5">
    <name type="scientific">Zasmidium cellare</name>
    <name type="common">Wine cellar mold</name>
    <name type="synonym">Racodium cellare</name>
    <dbReference type="NCBI Taxonomy" id="395010"/>
    <lineage>
        <taxon>Eukaryota</taxon>
        <taxon>Fungi</taxon>
        <taxon>Dikarya</taxon>
        <taxon>Ascomycota</taxon>
        <taxon>Pezizomycotina</taxon>
        <taxon>Dothideomycetes</taxon>
        <taxon>Dothideomycetidae</taxon>
        <taxon>Mycosphaerellales</taxon>
        <taxon>Mycosphaerellaceae</taxon>
        <taxon>Zasmidium</taxon>
    </lineage>
</organism>